<dbReference type="Gene3D" id="3.40.50.300">
    <property type="entry name" value="P-loop containing nucleotide triphosphate hydrolases"/>
    <property type="match status" value="1"/>
</dbReference>
<accession>A0A2H0WAK0</accession>
<protein>
    <recommendedName>
        <fullName evidence="3">DNA polymerase III subunit delta</fullName>
    </recommendedName>
</protein>
<dbReference type="SUPFAM" id="SSF52540">
    <property type="entry name" value="P-loop containing nucleoside triphosphate hydrolases"/>
    <property type="match status" value="1"/>
</dbReference>
<evidence type="ECO:0000313" key="2">
    <source>
        <dbReference type="Proteomes" id="UP000230093"/>
    </source>
</evidence>
<comment type="caution">
    <text evidence="1">The sequence shown here is derived from an EMBL/GenBank/DDBJ whole genome shotgun (WGS) entry which is preliminary data.</text>
</comment>
<dbReference type="AlphaFoldDB" id="A0A2H0WAK0"/>
<evidence type="ECO:0008006" key="3">
    <source>
        <dbReference type="Google" id="ProtNLM"/>
    </source>
</evidence>
<sequence>MSRQEMNSILITGSSLETRLEKASQIVKKYKLDINKFSPDILIVKSEKLVGIEEIRKIKSYIFKKAFQSKIKVVILLQAETMTLQAQNSFLKTLEEPAANSLIILLSPGKDLLLETIQSRCQLINLKPKKIEPKKDNQPMGKIFKNIIKAKLGERLKLIEPHSLNREEGISFCLNMINYLRNNKNDFSNRKRLKYLKEFEKSLKFLNYNLNVKLVLDNLVISL</sequence>
<dbReference type="Proteomes" id="UP000230093">
    <property type="component" value="Unassembled WGS sequence"/>
</dbReference>
<dbReference type="InterPro" id="IPR050238">
    <property type="entry name" value="DNA_Rep/Repair_Clamp_Loader"/>
</dbReference>
<name>A0A2H0WAK0_9BACT</name>
<dbReference type="GO" id="GO:0006261">
    <property type="term" value="P:DNA-templated DNA replication"/>
    <property type="evidence" value="ECO:0007669"/>
    <property type="project" value="TreeGrafter"/>
</dbReference>
<gene>
    <name evidence="1" type="ORF">COT75_00665</name>
</gene>
<reference evidence="2" key="1">
    <citation type="submission" date="2017-09" db="EMBL/GenBank/DDBJ databases">
        <title>Depth-based differentiation of microbial function through sediment-hosted aquifers and enrichment of novel symbionts in the deep terrestrial subsurface.</title>
        <authorList>
            <person name="Probst A.J."/>
            <person name="Ladd B."/>
            <person name="Jarett J.K."/>
            <person name="Geller-Mcgrath D.E."/>
            <person name="Sieber C.M.K."/>
            <person name="Emerson J.B."/>
            <person name="Anantharaman K."/>
            <person name="Thomas B.C."/>
            <person name="Malmstrom R."/>
            <person name="Stieglmeier M."/>
            <person name="Klingl A."/>
            <person name="Woyke T."/>
            <person name="Ryan C.M."/>
            <person name="Banfield J.F."/>
        </authorList>
    </citation>
    <scope>NUCLEOTIDE SEQUENCE [LARGE SCALE GENOMIC DNA]</scope>
</reference>
<dbReference type="InterPro" id="IPR027417">
    <property type="entry name" value="P-loop_NTPase"/>
</dbReference>
<organism evidence="1 2">
    <name type="scientific">Candidatus Beckwithbacteria bacterium CG10_big_fil_rev_8_21_14_0_10_34_10</name>
    <dbReference type="NCBI Taxonomy" id="1974495"/>
    <lineage>
        <taxon>Bacteria</taxon>
        <taxon>Candidatus Beckwithiibacteriota</taxon>
    </lineage>
</organism>
<dbReference type="Pfam" id="PF13177">
    <property type="entry name" value="DNA_pol3_delta2"/>
    <property type="match status" value="1"/>
</dbReference>
<dbReference type="PANTHER" id="PTHR11669">
    <property type="entry name" value="REPLICATION FACTOR C / DNA POLYMERASE III GAMMA-TAU SUBUNIT"/>
    <property type="match status" value="1"/>
</dbReference>
<dbReference type="EMBL" id="PEZT01000001">
    <property type="protein sequence ID" value="PIS09694.1"/>
    <property type="molecule type" value="Genomic_DNA"/>
</dbReference>
<dbReference type="PANTHER" id="PTHR11669:SF8">
    <property type="entry name" value="DNA POLYMERASE III SUBUNIT DELTA"/>
    <property type="match status" value="1"/>
</dbReference>
<proteinExistence type="predicted"/>
<evidence type="ECO:0000313" key="1">
    <source>
        <dbReference type="EMBL" id="PIS09694.1"/>
    </source>
</evidence>